<sequence>MLGSTHLFICITNIVYVIIKKLFTLSFLYS</sequence>
<dbReference type="EMBL" id="BK016265">
    <property type="protein sequence ID" value="DAG05940.1"/>
    <property type="molecule type" value="Genomic_DNA"/>
</dbReference>
<keyword evidence="1" id="KW-0472">Membrane</keyword>
<organism evidence="2">
    <name type="scientific">Myoviridae sp. ctkfK18</name>
    <dbReference type="NCBI Taxonomy" id="2825165"/>
    <lineage>
        <taxon>Viruses</taxon>
        <taxon>Duplodnaviria</taxon>
        <taxon>Heunggongvirae</taxon>
        <taxon>Uroviricota</taxon>
        <taxon>Caudoviricetes</taxon>
    </lineage>
</organism>
<keyword evidence="1" id="KW-1133">Transmembrane helix</keyword>
<protein>
    <submittedName>
        <fullName evidence="2">Uncharacterized protein</fullName>
    </submittedName>
</protein>
<name>A0A8S5VGU8_9CAUD</name>
<accession>A0A8S5VGU8</accession>
<evidence type="ECO:0000256" key="1">
    <source>
        <dbReference type="SAM" id="Phobius"/>
    </source>
</evidence>
<keyword evidence="1" id="KW-0812">Transmembrane</keyword>
<feature type="transmembrane region" description="Helical" evidence="1">
    <location>
        <begin position="6"/>
        <end position="29"/>
    </location>
</feature>
<evidence type="ECO:0000313" key="2">
    <source>
        <dbReference type="EMBL" id="DAG05940.1"/>
    </source>
</evidence>
<reference evidence="2" key="1">
    <citation type="journal article" date="2021" name="Proc. Natl. Acad. Sci. U.S.A.">
        <title>A Catalog of Tens of Thousands of Viruses from Human Metagenomes Reveals Hidden Associations with Chronic Diseases.</title>
        <authorList>
            <person name="Tisza M.J."/>
            <person name="Buck C.B."/>
        </authorList>
    </citation>
    <scope>NUCLEOTIDE SEQUENCE</scope>
    <source>
        <strain evidence="2">CtkfK18</strain>
    </source>
</reference>
<proteinExistence type="predicted"/>